<accession>A0A5E4AYQ8</accession>
<evidence type="ECO:0000313" key="2">
    <source>
        <dbReference type="EMBL" id="VTJ62613.1"/>
    </source>
</evidence>
<sequence>MGGFGPLGPTGLRARGGELRPAPSGIPESPGAGIPEGPGDRRWTGSEGSADWPRPRTERRGPDKEGLPGSPAPPRARPPSRASWRLRVRRLFVQRSWGPGRPRHPTPGSRERPRESRRPRRAPATVAPAPQRPLQALSLRPTAPPGGGTARRRARPGVLPLPLSPAMAPAA</sequence>
<dbReference type="EMBL" id="CABDUW010000204">
    <property type="protein sequence ID" value="VTJ62613.1"/>
    <property type="molecule type" value="Genomic_DNA"/>
</dbReference>
<feature type="compositionally biased region" description="Basic and acidic residues" evidence="1">
    <location>
        <begin position="53"/>
        <end position="66"/>
    </location>
</feature>
<keyword evidence="3" id="KW-1185">Reference proteome</keyword>
<feature type="compositionally biased region" description="Low complexity" evidence="1">
    <location>
        <begin position="122"/>
        <end position="133"/>
    </location>
</feature>
<comment type="caution">
    <text evidence="2">The sequence shown here is derived from an EMBL/GenBank/DDBJ whole genome shotgun (WGS) entry which is preliminary data.</text>
</comment>
<dbReference type="Proteomes" id="UP000335636">
    <property type="component" value="Unassembled WGS sequence"/>
</dbReference>
<evidence type="ECO:0000256" key="1">
    <source>
        <dbReference type="SAM" id="MobiDB-lite"/>
    </source>
</evidence>
<evidence type="ECO:0000313" key="3">
    <source>
        <dbReference type="Proteomes" id="UP000335636"/>
    </source>
</evidence>
<dbReference type="AlphaFoldDB" id="A0A5E4AYQ8"/>
<feature type="region of interest" description="Disordered" evidence="1">
    <location>
        <begin position="1"/>
        <end position="171"/>
    </location>
</feature>
<organism evidence="2 3">
    <name type="scientific">Marmota monax</name>
    <name type="common">Woodchuck</name>
    <dbReference type="NCBI Taxonomy" id="9995"/>
    <lineage>
        <taxon>Eukaryota</taxon>
        <taxon>Metazoa</taxon>
        <taxon>Chordata</taxon>
        <taxon>Craniata</taxon>
        <taxon>Vertebrata</taxon>
        <taxon>Euteleostomi</taxon>
        <taxon>Mammalia</taxon>
        <taxon>Eutheria</taxon>
        <taxon>Euarchontoglires</taxon>
        <taxon>Glires</taxon>
        <taxon>Rodentia</taxon>
        <taxon>Sciuromorpha</taxon>
        <taxon>Sciuridae</taxon>
        <taxon>Xerinae</taxon>
        <taxon>Marmotini</taxon>
        <taxon>Marmota</taxon>
    </lineage>
</organism>
<feature type="compositionally biased region" description="Low complexity" evidence="1">
    <location>
        <begin position="156"/>
        <end position="171"/>
    </location>
</feature>
<name>A0A5E4AYQ8_MARMO</name>
<gene>
    <name evidence="2" type="ORF">MONAX_5E043094</name>
</gene>
<protein>
    <submittedName>
        <fullName evidence="2">Uncharacterized protein</fullName>
    </submittedName>
</protein>
<reference evidence="2" key="1">
    <citation type="submission" date="2019-04" db="EMBL/GenBank/DDBJ databases">
        <authorList>
            <person name="Alioto T."/>
            <person name="Alioto T."/>
        </authorList>
    </citation>
    <scope>NUCLEOTIDE SEQUENCE [LARGE SCALE GENOMIC DNA]</scope>
</reference>
<proteinExistence type="predicted"/>